<dbReference type="Pfam" id="PF13661">
    <property type="entry name" value="2OG-FeII_Oxy_4"/>
    <property type="match status" value="1"/>
</dbReference>
<comment type="catalytic activity">
    <reaction evidence="9">
        <text>[ribosomal protein uS12]-L-proline + 2-oxoglutarate + O2 = [ribosomal protein uS12]-(3S)-3-hydroxy-L-proline + succinate + CO2</text>
        <dbReference type="Rhea" id="RHEA:54156"/>
        <dbReference type="Rhea" id="RHEA-COMP:13816"/>
        <dbReference type="Rhea" id="RHEA-COMP:13818"/>
        <dbReference type="ChEBI" id="CHEBI:15379"/>
        <dbReference type="ChEBI" id="CHEBI:16526"/>
        <dbReference type="ChEBI" id="CHEBI:16810"/>
        <dbReference type="ChEBI" id="CHEBI:30031"/>
        <dbReference type="ChEBI" id="CHEBI:50342"/>
        <dbReference type="ChEBI" id="CHEBI:85428"/>
    </reaction>
</comment>
<dbReference type="InterPro" id="IPR005123">
    <property type="entry name" value="Oxoglu/Fe-dep_dioxygenase_dom"/>
</dbReference>
<name>A0A7J7JV37_BUGNE</name>
<feature type="compositionally biased region" description="Basic and acidic residues" evidence="10">
    <location>
        <begin position="367"/>
        <end position="376"/>
    </location>
</feature>
<evidence type="ECO:0000256" key="3">
    <source>
        <dbReference type="ARBA" id="ARBA00022723"/>
    </source>
</evidence>
<evidence type="ECO:0000256" key="2">
    <source>
        <dbReference type="ARBA" id="ARBA00007443"/>
    </source>
</evidence>
<keyword evidence="3" id="KW-0479">Metal-binding</keyword>
<dbReference type="InterPro" id="IPR039558">
    <property type="entry name" value="TPA1/OFD1_N"/>
</dbReference>
<dbReference type="Gene3D" id="2.60.120.620">
    <property type="entry name" value="q2cbj1_9rhob like domain"/>
    <property type="match status" value="2"/>
</dbReference>
<dbReference type="GO" id="GO:0031543">
    <property type="term" value="F:peptidyl-proline dioxygenase activity"/>
    <property type="evidence" value="ECO:0007669"/>
    <property type="project" value="TreeGrafter"/>
</dbReference>
<evidence type="ECO:0000256" key="4">
    <source>
        <dbReference type="ARBA" id="ARBA00022896"/>
    </source>
</evidence>
<comment type="caution">
    <text evidence="12">The sequence shown here is derived from an EMBL/GenBank/DDBJ whole genome shotgun (WGS) entry which is preliminary data.</text>
</comment>
<gene>
    <name evidence="12" type="ORF">EB796_011432</name>
</gene>
<dbReference type="GO" id="GO:0005737">
    <property type="term" value="C:cytoplasm"/>
    <property type="evidence" value="ECO:0007669"/>
    <property type="project" value="TreeGrafter"/>
</dbReference>
<dbReference type="GO" id="GO:0005506">
    <property type="term" value="F:iron ion binding"/>
    <property type="evidence" value="ECO:0007669"/>
    <property type="project" value="InterPro"/>
</dbReference>
<evidence type="ECO:0000256" key="8">
    <source>
        <dbReference type="ARBA" id="ARBA00029938"/>
    </source>
</evidence>
<keyword evidence="7" id="KW-0408">Iron</keyword>
<evidence type="ECO:0000259" key="11">
    <source>
        <dbReference type="PROSITE" id="PS51471"/>
    </source>
</evidence>
<keyword evidence="5" id="KW-0223">Dioxygenase</keyword>
<reference evidence="12" key="1">
    <citation type="submission" date="2020-06" db="EMBL/GenBank/DDBJ databases">
        <title>Draft genome of Bugula neritina, a colonial animal packing powerful symbionts and potential medicines.</title>
        <authorList>
            <person name="Rayko M."/>
        </authorList>
    </citation>
    <scope>NUCLEOTIDE SEQUENCE [LARGE SCALE GENOMIC DNA]</scope>
    <source>
        <strain evidence="12">Kwan_BN1</strain>
    </source>
</reference>
<dbReference type="InterPro" id="IPR006620">
    <property type="entry name" value="Pro_4_hyd_alph"/>
</dbReference>
<protein>
    <recommendedName>
        <fullName evidence="8">uS12 prolyl 3-hydroxylase</fullName>
    </recommendedName>
</protein>
<feature type="compositionally biased region" description="Acidic residues" evidence="10">
    <location>
        <begin position="357"/>
        <end position="366"/>
    </location>
</feature>
<dbReference type="PROSITE" id="PS51471">
    <property type="entry name" value="FE2OG_OXY"/>
    <property type="match status" value="1"/>
</dbReference>
<dbReference type="OrthoDB" id="430522at2759"/>
<keyword evidence="4" id="KW-0847">Vitamin C</keyword>
<dbReference type="PANTHER" id="PTHR12117">
    <property type="entry name" value="HISTONE ACETYLTRANSFERASE COMPLEX"/>
    <property type="match status" value="1"/>
</dbReference>
<accession>A0A7J7JV37</accession>
<dbReference type="InterPro" id="IPR051842">
    <property type="entry name" value="uS12_prolyl_hydroxylase"/>
</dbReference>
<sequence length="498" mass="56662">MSSAAKISQVLNSNLTKNKLEEAFRLGSTSPGLSDGLICSHEPFVHCIVRNFLEQEGLEELQRTIMELKFCDKNNDLYKFKQTKALEERKEPAIKQLKSALNTLKNHLSKIFNVELSDKIDMFAAKYSYTDTLLCHDDELESRRIAYIYYLVPEDWSVKDGGALDLFSTCSESGLPDTIVKSISPVKNSLIFFEVTDKSFHQVAEVLSQSKCRLSVSGWFHGPPYPRPVCTNSSECQMIFDPNDIEEEILYSYVNNEYINPLTQSEIQEKFEEDSEIQLADFISLEKYRSICEALKGESINWKKLGPANKRNVEVADEDSLPESVKQCLRLLTSDAMFLILSNITGLHLHPLAADSNSDDETESSEPEPKKPRSEGDNSNESPCGQVSYQVRRWSHGAYTLLHDTDVEQGKDFALDAVMYFNCEEWDASQGGFTSYIAKGDDEELLTLEPRENCLSLVYRDADSLRFVKHVNHKITNTAHPYFYDICLIYTERSPEND</sequence>
<evidence type="ECO:0000256" key="10">
    <source>
        <dbReference type="SAM" id="MobiDB-lite"/>
    </source>
</evidence>
<dbReference type="PANTHER" id="PTHR12117:SF0">
    <property type="entry name" value="PROLYL 3-HYDROXYLASE OGFOD1"/>
    <property type="match status" value="1"/>
</dbReference>
<dbReference type="AlphaFoldDB" id="A0A7J7JV37"/>
<dbReference type="InterPro" id="IPR019601">
    <property type="entry name" value="Oxoglutarate/Fe-dep_Oase_C"/>
</dbReference>
<dbReference type="Pfam" id="PF10637">
    <property type="entry name" value="Ofd1_CTDD"/>
    <property type="match status" value="1"/>
</dbReference>
<evidence type="ECO:0000313" key="13">
    <source>
        <dbReference type="Proteomes" id="UP000593567"/>
    </source>
</evidence>
<dbReference type="GO" id="GO:0031418">
    <property type="term" value="F:L-ascorbic acid binding"/>
    <property type="evidence" value="ECO:0007669"/>
    <property type="project" value="UniProtKB-KW"/>
</dbReference>
<dbReference type="GO" id="GO:0006449">
    <property type="term" value="P:regulation of translational termination"/>
    <property type="evidence" value="ECO:0007669"/>
    <property type="project" value="TreeGrafter"/>
</dbReference>
<evidence type="ECO:0000313" key="12">
    <source>
        <dbReference type="EMBL" id="KAF6030260.1"/>
    </source>
</evidence>
<feature type="domain" description="Fe2OG dioxygenase" evidence="11">
    <location>
        <begin position="118"/>
        <end position="222"/>
    </location>
</feature>
<comment type="similarity">
    <text evidence="2">Belongs to the TPA1 family.</text>
</comment>
<dbReference type="EMBL" id="VXIV02001727">
    <property type="protein sequence ID" value="KAF6030260.1"/>
    <property type="molecule type" value="Genomic_DNA"/>
</dbReference>
<comment type="cofactor">
    <cofactor evidence="1">
        <name>L-ascorbate</name>
        <dbReference type="ChEBI" id="CHEBI:38290"/>
    </cofactor>
</comment>
<evidence type="ECO:0000256" key="9">
    <source>
        <dbReference type="ARBA" id="ARBA00047444"/>
    </source>
</evidence>
<evidence type="ECO:0000256" key="6">
    <source>
        <dbReference type="ARBA" id="ARBA00023002"/>
    </source>
</evidence>
<dbReference type="SMART" id="SM00702">
    <property type="entry name" value="P4Hc"/>
    <property type="match status" value="1"/>
</dbReference>
<evidence type="ECO:0000256" key="7">
    <source>
        <dbReference type="ARBA" id="ARBA00023004"/>
    </source>
</evidence>
<evidence type="ECO:0000256" key="1">
    <source>
        <dbReference type="ARBA" id="ARBA00001961"/>
    </source>
</evidence>
<feature type="region of interest" description="Disordered" evidence="10">
    <location>
        <begin position="352"/>
        <end position="384"/>
    </location>
</feature>
<organism evidence="12 13">
    <name type="scientific">Bugula neritina</name>
    <name type="common">Brown bryozoan</name>
    <name type="synonym">Sertularia neritina</name>
    <dbReference type="NCBI Taxonomy" id="10212"/>
    <lineage>
        <taxon>Eukaryota</taxon>
        <taxon>Metazoa</taxon>
        <taxon>Spiralia</taxon>
        <taxon>Lophotrochozoa</taxon>
        <taxon>Bryozoa</taxon>
        <taxon>Gymnolaemata</taxon>
        <taxon>Cheilostomatida</taxon>
        <taxon>Flustrina</taxon>
        <taxon>Buguloidea</taxon>
        <taxon>Bugulidae</taxon>
        <taxon>Bugula</taxon>
    </lineage>
</organism>
<dbReference type="Proteomes" id="UP000593567">
    <property type="component" value="Unassembled WGS sequence"/>
</dbReference>
<keyword evidence="13" id="KW-1185">Reference proteome</keyword>
<evidence type="ECO:0000256" key="5">
    <source>
        <dbReference type="ARBA" id="ARBA00022964"/>
    </source>
</evidence>
<proteinExistence type="inferred from homology"/>
<keyword evidence="6" id="KW-0560">Oxidoreductase</keyword>